<proteinExistence type="predicted"/>
<dbReference type="PROSITE" id="PS51257">
    <property type="entry name" value="PROKAR_LIPOPROTEIN"/>
    <property type="match status" value="1"/>
</dbReference>
<evidence type="ECO:0000313" key="3">
    <source>
        <dbReference type="Proteomes" id="UP000315369"/>
    </source>
</evidence>
<comment type="caution">
    <text evidence="2">The sequence shown here is derived from an EMBL/GenBank/DDBJ whole genome shotgun (WGS) entry which is preliminary data.</text>
</comment>
<keyword evidence="3" id="KW-1185">Reference proteome</keyword>
<dbReference type="Proteomes" id="UP000315369">
    <property type="component" value="Unassembled WGS sequence"/>
</dbReference>
<feature type="domain" description="DUF7481" evidence="1">
    <location>
        <begin position="36"/>
        <end position="307"/>
    </location>
</feature>
<evidence type="ECO:0000313" key="2">
    <source>
        <dbReference type="EMBL" id="TQF17105.1"/>
    </source>
</evidence>
<accession>A0A540X766</accession>
<evidence type="ECO:0000259" key="1">
    <source>
        <dbReference type="Pfam" id="PF24297"/>
    </source>
</evidence>
<dbReference type="RefSeq" id="WP_141641200.1">
    <property type="nucleotide sequence ID" value="NZ_VIFM01000012.1"/>
</dbReference>
<reference evidence="2 3" key="1">
    <citation type="submission" date="2019-06" db="EMBL/GenBank/DDBJ databases">
        <authorList>
            <person name="Livingstone P."/>
            <person name="Whitworth D."/>
        </authorList>
    </citation>
    <scope>NUCLEOTIDE SEQUENCE [LARGE SCALE GENOMIC DNA]</scope>
    <source>
        <strain evidence="2 3">AM401</strain>
    </source>
</reference>
<sequence>MGRIYTGLVLSALWGAGCGDTTEPVATEPIERHVDGSRLKAQVISTSDGLRWFQRVYDSQRQATCFWQKAAPDGAYYCVDDGVGLVSRGGSHFSHDDEYTDAECTDPLADLFQPPGPNTFIRRSDDPCEGLQRFHSVGEPWTGAFYRRNQDGDCVREPLGHSTHYRIGPELVTGDHFVRGTLREKQSGGGIKAYVIAGEDGSETFESLQDTTHDTNCVVNRARDGRLRCLPSSEPRGWLASVSVDPTCTEPALTTFTPRPCTRPRFSLMSDGDDACSPNLKVIAVGEEVTQVYAPASAVDPTCRPLTPGPREGRYYRAGAELPATNWPEAKEIDLKAHGRLIVRGAEVAGAVKVPARLFDTQLGTECFFNPDPSGTERCFPAGHGIDLKLGYFADAACTTRVSPVFPAPCTVGGYAVFVDFAQGPWLRYRAFHLGPQHEGPVYVVQADGAQAGRCAELEGPTPASVYEVGAEIEATSLVEGTESMN</sequence>
<name>A0A540X766_9BACT</name>
<organism evidence="2 3">
    <name type="scientific">Myxococcus llanfairpwllgwyngyllgogerychwyrndrobwllllantysiliogogogochensis</name>
    <dbReference type="NCBI Taxonomy" id="2590453"/>
    <lineage>
        <taxon>Bacteria</taxon>
        <taxon>Pseudomonadati</taxon>
        <taxon>Myxococcota</taxon>
        <taxon>Myxococcia</taxon>
        <taxon>Myxococcales</taxon>
        <taxon>Cystobacterineae</taxon>
        <taxon>Myxococcaceae</taxon>
        <taxon>Myxococcus</taxon>
    </lineage>
</organism>
<dbReference type="OrthoDB" id="9389402at2"/>
<dbReference type="AlphaFoldDB" id="A0A540X766"/>
<protein>
    <recommendedName>
        <fullName evidence="1">DUF7481 domain-containing protein</fullName>
    </recommendedName>
</protein>
<dbReference type="EMBL" id="VIFM01000012">
    <property type="protein sequence ID" value="TQF17105.1"/>
    <property type="molecule type" value="Genomic_DNA"/>
</dbReference>
<dbReference type="Pfam" id="PF24297">
    <property type="entry name" value="DUF7481"/>
    <property type="match status" value="1"/>
</dbReference>
<gene>
    <name evidence="2" type="ORF">FJV41_04735</name>
</gene>
<dbReference type="InterPro" id="IPR055904">
    <property type="entry name" value="DUF7481"/>
</dbReference>